<evidence type="ECO:0000256" key="3">
    <source>
        <dbReference type="ARBA" id="ARBA00022553"/>
    </source>
</evidence>
<dbReference type="Gene3D" id="3.40.50.620">
    <property type="entry name" value="HUPs"/>
    <property type="match status" value="1"/>
</dbReference>
<dbReference type="SUPFAM" id="SSF52374">
    <property type="entry name" value="Nucleotidylyl transferase"/>
    <property type="match status" value="1"/>
</dbReference>
<feature type="compositionally biased region" description="Polar residues" evidence="12">
    <location>
        <begin position="467"/>
        <end position="476"/>
    </location>
</feature>
<keyword evidence="2" id="KW-0444">Lipid biosynthesis</keyword>
<evidence type="ECO:0000256" key="7">
    <source>
        <dbReference type="ARBA" id="ARBA00023209"/>
    </source>
</evidence>
<evidence type="ECO:0000259" key="13">
    <source>
        <dbReference type="Pfam" id="PF01467"/>
    </source>
</evidence>
<evidence type="ECO:0000256" key="4">
    <source>
        <dbReference type="ARBA" id="ARBA00022679"/>
    </source>
</evidence>
<feature type="region of interest" description="Disordered" evidence="12">
    <location>
        <begin position="1"/>
        <end position="157"/>
    </location>
</feature>
<dbReference type="PANTHER" id="PTHR10739">
    <property type="entry name" value="CYTIDYLYLTRANSFERASE"/>
    <property type="match status" value="1"/>
</dbReference>
<keyword evidence="4 14" id="KW-0808">Transferase</keyword>
<feature type="compositionally biased region" description="Basic and acidic residues" evidence="12">
    <location>
        <begin position="114"/>
        <end position="127"/>
    </location>
</feature>
<dbReference type="Pfam" id="PF01467">
    <property type="entry name" value="CTP_transf_like"/>
    <property type="match status" value="1"/>
</dbReference>
<feature type="region of interest" description="Disordered" evidence="12">
    <location>
        <begin position="360"/>
        <end position="418"/>
    </location>
</feature>
<evidence type="ECO:0000256" key="10">
    <source>
        <dbReference type="ARBA" id="ARBA00076205"/>
    </source>
</evidence>
<evidence type="ECO:0000256" key="1">
    <source>
        <dbReference type="ARBA" id="ARBA00010101"/>
    </source>
</evidence>
<evidence type="ECO:0000256" key="8">
    <source>
        <dbReference type="ARBA" id="ARBA00023264"/>
    </source>
</evidence>
<evidence type="ECO:0000256" key="2">
    <source>
        <dbReference type="ARBA" id="ARBA00022516"/>
    </source>
</evidence>
<reference evidence="15" key="1">
    <citation type="submission" date="2017-12" db="EMBL/GenBank/DDBJ databases">
        <authorList>
            <consortium name="DOE Joint Genome Institute"/>
            <person name="Mondo S.J."/>
            <person name="Kjaerbolling I."/>
            <person name="Vesth T.C."/>
            <person name="Frisvad J.C."/>
            <person name="Nybo J.L."/>
            <person name="Theobald S."/>
            <person name="Kuo A."/>
            <person name="Bowyer P."/>
            <person name="Matsuda Y."/>
            <person name="Lyhne E.K."/>
            <person name="Kogle M.E."/>
            <person name="Clum A."/>
            <person name="Lipzen A."/>
            <person name="Salamov A."/>
            <person name="Ngan C.Y."/>
            <person name="Daum C."/>
            <person name="Chiniquy J."/>
            <person name="Barry K."/>
            <person name="LaButti K."/>
            <person name="Haridas S."/>
            <person name="Simmons B.A."/>
            <person name="Magnuson J.K."/>
            <person name="Mortensen U.H."/>
            <person name="Larsen T.O."/>
            <person name="Grigoriev I.V."/>
            <person name="Baker S.E."/>
            <person name="Andersen M.R."/>
            <person name="Nordberg H.P."/>
            <person name="Cantor M.N."/>
            <person name="Hua S.X."/>
        </authorList>
    </citation>
    <scope>NUCLEOTIDE SEQUENCE [LARGE SCALE GENOMIC DNA]</scope>
    <source>
        <strain evidence="15">IBT 19404</strain>
    </source>
</reference>
<dbReference type="AlphaFoldDB" id="A0A2J5HUQ2"/>
<evidence type="ECO:0000256" key="6">
    <source>
        <dbReference type="ARBA" id="ARBA00023098"/>
    </source>
</evidence>
<proteinExistence type="inferred from homology"/>
<feature type="compositionally biased region" description="Polar residues" evidence="12">
    <location>
        <begin position="33"/>
        <end position="43"/>
    </location>
</feature>
<dbReference type="InterPro" id="IPR041723">
    <property type="entry name" value="CCT"/>
</dbReference>
<keyword evidence="6" id="KW-0443">Lipid metabolism</keyword>
<accession>A0A2J5HUQ2</accession>
<dbReference type="GO" id="GO:0005635">
    <property type="term" value="C:nuclear envelope"/>
    <property type="evidence" value="ECO:0007669"/>
    <property type="project" value="TreeGrafter"/>
</dbReference>
<dbReference type="PANTHER" id="PTHR10739:SF13">
    <property type="entry name" value="CHOLINE-PHOSPHATE CYTIDYLYLTRANSFERASE"/>
    <property type="match status" value="1"/>
</dbReference>
<keyword evidence="7" id="KW-0594">Phospholipid biosynthesis</keyword>
<feature type="compositionally biased region" description="Acidic residues" evidence="12">
    <location>
        <begin position="128"/>
        <end position="140"/>
    </location>
</feature>
<keyword evidence="5" id="KW-0548">Nucleotidyltransferase</keyword>
<keyword evidence="3" id="KW-0597">Phosphoprotein</keyword>
<organism evidence="14 15">
    <name type="scientific">Aspergillus taichungensis</name>
    <dbReference type="NCBI Taxonomy" id="482145"/>
    <lineage>
        <taxon>Eukaryota</taxon>
        <taxon>Fungi</taxon>
        <taxon>Dikarya</taxon>
        <taxon>Ascomycota</taxon>
        <taxon>Pezizomycotina</taxon>
        <taxon>Eurotiomycetes</taxon>
        <taxon>Eurotiomycetidae</taxon>
        <taxon>Eurotiales</taxon>
        <taxon>Aspergillaceae</taxon>
        <taxon>Aspergillus</taxon>
        <taxon>Aspergillus subgen. Circumdati</taxon>
    </lineage>
</organism>
<gene>
    <name evidence="14" type="ORF">BDW42DRAFT_185780</name>
</gene>
<keyword evidence="15" id="KW-1185">Reference proteome</keyword>
<dbReference type="InterPro" id="IPR004821">
    <property type="entry name" value="Cyt_trans-like"/>
</dbReference>
<keyword evidence="8" id="KW-1208">Phospholipid metabolism</keyword>
<evidence type="ECO:0000256" key="12">
    <source>
        <dbReference type="SAM" id="MobiDB-lite"/>
    </source>
</evidence>
<evidence type="ECO:0000256" key="9">
    <source>
        <dbReference type="ARBA" id="ARBA00026101"/>
    </source>
</evidence>
<dbReference type="GO" id="GO:0031210">
    <property type="term" value="F:phosphatidylcholine binding"/>
    <property type="evidence" value="ECO:0007669"/>
    <property type="project" value="TreeGrafter"/>
</dbReference>
<dbReference type="OrthoDB" id="17102at2759"/>
<name>A0A2J5HUQ2_9EURO</name>
<feature type="compositionally biased region" description="Polar residues" evidence="12">
    <location>
        <begin position="54"/>
        <end position="64"/>
    </location>
</feature>
<evidence type="ECO:0000313" key="15">
    <source>
        <dbReference type="Proteomes" id="UP000235023"/>
    </source>
</evidence>
<dbReference type="EC" id="2.7.7.15" evidence="9"/>
<evidence type="ECO:0000313" key="14">
    <source>
        <dbReference type="EMBL" id="PLN80923.1"/>
    </source>
</evidence>
<protein>
    <recommendedName>
        <fullName evidence="9">choline-phosphate cytidylyltransferase</fullName>
        <ecNumber evidence="9">2.7.7.15</ecNumber>
    </recommendedName>
    <alternativeName>
        <fullName evidence="10">CTP:phosphocholine cytidylyltransferase</fullName>
    </alternativeName>
    <alternativeName>
        <fullName evidence="11">Phosphorylcholine transferase</fullName>
    </alternativeName>
</protein>
<dbReference type="InterPro" id="IPR045049">
    <property type="entry name" value="Pcy1-like"/>
</dbReference>
<evidence type="ECO:0000256" key="11">
    <source>
        <dbReference type="ARBA" id="ARBA00080967"/>
    </source>
</evidence>
<evidence type="ECO:0000256" key="5">
    <source>
        <dbReference type="ARBA" id="ARBA00022695"/>
    </source>
</evidence>
<sequence>MSSHSNAGKRKRAAAQQSPVNAAKAAKAAKPTTAETLQPSSRDASGEDGDDSTDVNTPSSTKHNMNPPADVTSAATAPASKRARKSTSSDNHVNGNKEDPGEPSETTVASSDIEEARRGRPELHVETIDPEVDEDEELMEPPERAGLQHPVGYRTNDPPVGRPVRIYADGVFDLFHLGHMRQLEQAKKAFPDVHLMVGVTGNAETHLRKGLTVLSGAERAESIRHCKWVDEVIPDCPWIVTPEFMDEHKIDYVAHDDIPYGADEGDDIYAPIKAQGKFLVTQRTEGVSTTGIITRVVRDYDQYISRQFKRGASRQELNVSWIKKNELEIKRHVGEIRDTIRTNWTTTGQELGRELRQFWQNSRPGSPAPSARNSMDYGNGRSGLISPTGIKSHLSRVESRGRPESPGPNGRNEPDFATGYSLGLFGGVRSWMRSRRSLVDSRGHSPTSEEERESDQERRNGHASPSAKPQASATAV</sequence>
<dbReference type="InterPro" id="IPR014729">
    <property type="entry name" value="Rossmann-like_a/b/a_fold"/>
</dbReference>
<feature type="domain" description="Cytidyltransferase-like" evidence="13">
    <location>
        <begin position="167"/>
        <end position="295"/>
    </location>
</feature>
<feature type="compositionally biased region" description="Basic and acidic residues" evidence="12">
    <location>
        <begin position="437"/>
        <end position="460"/>
    </location>
</feature>
<dbReference type="NCBIfam" id="TIGR00125">
    <property type="entry name" value="cyt_tran_rel"/>
    <property type="match status" value="1"/>
</dbReference>
<dbReference type="GO" id="GO:0004105">
    <property type="term" value="F:choline-phosphate cytidylyltransferase activity"/>
    <property type="evidence" value="ECO:0007669"/>
    <property type="project" value="UniProtKB-EC"/>
</dbReference>
<feature type="region of interest" description="Disordered" evidence="12">
    <location>
        <begin position="436"/>
        <end position="476"/>
    </location>
</feature>
<dbReference type="Proteomes" id="UP000235023">
    <property type="component" value="Unassembled WGS sequence"/>
</dbReference>
<comment type="similarity">
    <text evidence="1">Belongs to the cytidylyltransferase family.</text>
</comment>
<dbReference type="EMBL" id="KZ559542">
    <property type="protein sequence ID" value="PLN80923.1"/>
    <property type="molecule type" value="Genomic_DNA"/>
</dbReference>
<dbReference type="FunFam" id="3.40.50.620:FF:000147">
    <property type="entry name" value="Cholinephosphate cytidylyltransferase"/>
    <property type="match status" value="1"/>
</dbReference>
<dbReference type="CDD" id="cd02174">
    <property type="entry name" value="CCT"/>
    <property type="match status" value="1"/>
</dbReference>